<dbReference type="AlphaFoldDB" id="A0A8H5I6T3"/>
<gene>
    <name evidence="1" type="ORF">FNAPI_13565</name>
</gene>
<name>A0A8H5I6T3_9HYPO</name>
<organism evidence="1 2">
    <name type="scientific">Fusarium napiforme</name>
    <dbReference type="NCBI Taxonomy" id="42672"/>
    <lineage>
        <taxon>Eukaryota</taxon>
        <taxon>Fungi</taxon>
        <taxon>Dikarya</taxon>
        <taxon>Ascomycota</taxon>
        <taxon>Pezizomycotina</taxon>
        <taxon>Sordariomycetes</taxon>
        <taxon>Hypocreomycetidae</taxon>
        <taxon>Hypocreales</taxon>
        <taxon>Nectriaceae</taxon>
        <taxon>Fusarium</taxon>
        <taxon>Fusarium fujikuroi species complex</taxon>
    </lineage>
</organism>
<comment type="caution">
    <text evidence="1">The sequence shown here is derived from an EMBL/GenBank/DDBJ whole genome shotgun (WGS) entry which is preliminary data.</text>
</comment>
<dbReference type="Proteomes" id="UP000574317">
    <property type="component" value="Unassembled WGS sequence"/>
</dbReference>
<protein>
    <submittedName>
        <fullName evidence="1">Uncharacterized protein</fullName>
    </submittedName>
</protein>
<keyword evidence="2" id="KW-1185">Reference proteome</keyword>
<sequence>MYSTTAMAFLGEAIKKMQISELDWDLDKDDDNWLLKSLEEFSDILSLPLAPFNFSKGAWSSFIIPLILLQIPTVEDLQIDTRNLDHLMQQFKAPFESHVHAFPQHVVKVTMCQGPHCQETFPLAGPVDLSNTAGGGLLSNIQGFDILILGNPIRQTVKNPLQLDSVRTLHLIDVCLGREELQLLVSATGPLEVFVYKGGFTQDPNPATAQDICEVLTTKKDTLKEAAVLTHFKSRYLTAARILENVTWLRIATSSIWERTESEPILHDQALVAVFPPALSTIIFEVDREETEGLSAALTKYILSNCPDSPEDQILKSVEFRVHLGIPPEEFKEYWGVMLSHEAMEYM</sequence>
<evidence type="ECO:0000313" key="2">
    <source>
        <dbReference type="Proteomes" id="UP000574317"/>
    </source>
</evidence>
<accession>A0A8H5I6T3</accession>
<reference evidence="1 2" key="1">
    <citation type="submission" date="2020-05" db="EMBL/GenBank/DDBJ databases">
        <title>Identification and distribution of gene clusters putatively required for synthesis of sphingolipid metabolism inhibitors in phylogenetically diverse species of the filamentous fungus Fusarium.</title>
        <authorList>
            <person name="Kim H.-S."/>
            <person name="Busman M."/>
            <person name="Brown D.W."/>
            <person name="Divon H."/>
            <person name="Uhlig S."/>
            <person name="Proctor R.H."/>
        </authorList>
    </citation>
    <scope>NUCLEOTIDE SEQUENCE [LARGE SCALE GENOMIC DNA]</scope>
    <source>
        <strain evidence="1 2">NRRL 25196</strain>
    </source>
</reference>
<dbReference type="EMBL" id="JAAOAO010000882">
    <property type="protein sequence ID" value="KAF5530405.1"/>
    <property type="molecule type" value="Genomic_DNA"/>
</dbReference>
<evidence type="ECO:0000313" key="1">
    <source>
        <dbReference type="EMBL" id="KAF5530405.1"/>
    </source>
</evidence>
<proteinExistence type="predicted"/>